<dbReference type="OrthoDB" id="197187at2"/>
<evidence type="ECO:0000313" key="2">
    <source>
        <dbReference type="Proteomes" id="UP000182489"/>
    </source>
</evidence>
<reference evidence="1 2" key="1">
    <citation type="submission" date="2016-11" db="EMBL/GenBank/DDBJ databases">
        <authorList>
            <person name="Varghese N."/>
            <person name="Submissions S."/>
        </authorList>
    </citation>
    <scope>NUCLEOTIDE SEQUENCE [LARGE SCALE GENOMIC DNA]</scope>
    <source>
        <strain evidence="1 2">NFR18</strain>
    </source>
</reference>
<dbReference type="Proteomes" id="UP000182489">
    <property type="component" value="Unassembled WGS sequence"/>
</dbReference>
<dbReference type="Gene3D" id="2.60.200.60">
    <property type="match status" value="1"/>
</dbReference>
<sequence length="89" mass="8842">MAGPVIRLGDKTSHGGSVLEASAVTDSGGIGIARVGDKVSCPRPGHGTCPIVSGDASWIVDGKPVARQGDKTSCGAVLIASQQATTDQL</sequence>
<proteinExistence type="predicted"/>
<dbReference type="CDD" id="cd14744">
    <property type="entry name" value="PAAR_CT_2"/>
    <property type="match status" value="1"/>
</dbReference>
<organism evidence="1 2">
    <name type="scientific">Janthinobacterium lividum</name>
    <dbReference type="NCBI Taxonomy" id="29581"/>
    <lineage>
        <taxon>Bacteria</taxon>
        <taxon>Pseudomonadati</taxon>
        <taxon>Pseudomonadota</taxon>
        <taxon>Betaproteobacteria</taxon>
        <taxon>Burkholderiales</taxon>
        <taxon>Oxalobacteraceae</taxon>
        <taxon>Janthinobacterium</taxon>
    </lineage>
</organism>
<dbReference type="InterPro" id="IPR008727">
    <property type="entry name" value="PAAR_motif"/>
</dbReference>
<protein>
    <submittedName>
        <fullName evidence="1">Zn-binding Pro-Ala-Ala-Arg (PAAR) domain-containing protein, incolved in TypeVI secretion</fullName>
    </submittedName>
</protein>
<evidence type="ECO:0000313" key="1">
    <source>
        <dbReference type="EMBL" id="SFX46092.1"/>
    </source>
</evidence>
<dbReference type="RefSeq" id="WP_034754859.1">
    <property type="nucleotide sequence ID" value="NZ_FPKH01000001.1"/>
</dbReference>
<dbReference type="Pfam" id="PF05488">
    <property type="entry name" value="PAAR_motif"/>
    <property type="match status" value="1"/>
</dbReference>
<dbReference type="AlphaFoldDB" id="A0A031GLI1"/>
<gene>
    <name evidence="1" type="ORF">SAMN03097694_2294</name>
</gene>
<comment type="caution">
    <text evidence="1">The sequence shown here is derived from an EMBL/GenBank/DDBJ whole genome shotgun (WGS) entry which is preliminary data.</text>
</comment>
<dbReference type="EMBL" id="FPKH01000001">
    <property type="protein sequence ID" value="SFX46092.1"/>
    <property type="molecule type" value="Genomic_DNA"/>
</dbReference>
<accession>A0A031GLI1</accession>
<name>A0A031GLI1_9BURK</name>